<reference evidence="7 8" key="1">
    <citation type="submission" date="2023-03" db="EMBL/GenBank/DDBJ databases">
        <authorList>
            <person name="Kaur S."/>
            <person name="Espinosa-Saiz D."/>
            <person name="Velazquez E."/>
            <person name="Menendez E."/>
            <person name="diCenzo G.C."/>
        </authorList>
    </citation>
    <scope>NUCLEOTIDE SEQUENCE [LARGE SCALE GENOMIC DNA]</scope>
    <source>
        <strain evidence="7 8">LMG 27395</strain>
    </source>
</reference>
<evidence type="ECO:0000313" key="8">
    <source>
        <dbReference type="Proteomes" id="UP001235547"/>
    </source>
</evidence>
<feature type="transmembrane region" description="Helical" evidence="6">
    <location>
        <begin position="279"/>
        <end position="297"/>
    </location>
</feature>
<sequence length="329" mass="34565">MRAENMRRLTVQLVCRQFLRLIIETRELTLALLIVALIIATWLASPFFFSMANFRAITVGMAPTAIIAIGMTMLLASGGFDLSVGSVLALASTIVALLIIDGWPIPLAVLAALALGAAIGLANGLVVTKINVNPLVATLGSMSIARGIALVLTEGFSLSNLPAAFAWAGKAQFIGVPFLVWTTLGLVVLFDLAMRHVRFFRQIYYIGSNERAARLSGLPVERVRIVAYMLSGLLAALAGVLLASRLMSGTPTAGAGLELQVLAAAVIGGASLRGGEGTVLGAFLGVIFVALINNAMTMLAVSIYWQMIVTGTVLVAAVALDMLVRRGNE</sequence>
<feature type="transmembrane region" description="Helical" evidence="6">
    <location>
        <begin position="174"/>
        <end position="194"/>
    </location>
</feature>
<feature type="transmembrane region" description="Helical" evidence="6">
    <location>
        <begin position="303"/>
        <end position="324"/>
    </location>
</feature>
<evidence type="ECO:0000313" key="7">
    <source>
        <dbReference type="EMBL" id="WEX80698.1"/>
    </source>
</evidence>
<keyword evidence="4 6" id="KW-1133">Transmembrane helix</keyword>
<feature type="transmembrane region" description="Helical" evidence="6">
    <location>
        <begin position="54"/>
        <end position="75"/>
    </location>
</feature>
<keyword evidence="5 6" id="KW-0472">Membrane</keyword>
<dbReference type="RefSeq" id="WP_280731417.1">
    <property type="nucleotide sequence ID" value="NZ_CP120367.1"/>
</dbReference>
<dbReference type="InterPro" id="IPR001851">
    <property type="entry name" value="ABC_transp_permease"/>
</dbReference>
<accession>A0ABY8CVE5</accession>
<keyword evidence="8" id="KW-1185">Reference proteome</keyword>
<dbReference type="Proteomes" id="UP001235547">
    <property type="component" value="Chromosome 2"/>
</dbReference>
<dbReference type="Pfam" id="PF02653">
    <property type="entry name" value="BPD_transp_2"/>
    <property type="match status" value="1"/>
</dbReference>
<dbReference type="CDD" id="cd06579">
    <property type="entry name" value="TM_PBP1_transp_AraH_like"/>
    <property type="match status" value="1"/>
</dbReference>
<dbReference type="PANTHER" id="PTHR32196">
    <property type="entry name" value="ABC TRANSPORTER PERMEASE PROTEIN YPHD-RELATED-RELATED"/>
    <property type="match status" value="1"/>
</dbReference>
<dbReference type="EMBL" id="CP120370">
    <property type="protein sequence ID" value="WEX80698.1"/>
    <property type="molecule type" value="Genomic_DNA"/>
</dbReference>
<feature type="transmembrane region" description="Helical" evidence="6">
    <location>
        <begin position="106"/>
        <end position="127"/>
    </location>
</feature>
<gene>
    <name evidence="7" type="ORF">PYH38_002177</name>
</gene>
<evidence type="ECO:0000256" key="6">
    <source>
        <dbReference type="SAM" id="Phobius"/>
    </source>
</evidence>
<evidence type="ECO:0000256" key="2">
    <source>
        <dbReference type="ARBA" id="ARBA00022475"/>
    </source>
</evidence>
<proteinExistence type="predicted"/>
<feature type="transmembrane region" description="Helical" evidence="6">
    <location>
        <begin position="28"/>
        <end position="48"/>
    </location>
</feature>
<feature type="transmembrane region" description="Helical" evidence="6">
    <location>
        <begin position="225"/>
        <end position="247"/>
    </location>
</feature>
<evidence type="ECO:0000256" key="5">
    <source>
        <dbReference type="ARBA" id="ARBA00023136"/>
    </source>
</evidence>
<evidence type="ECO:0000256" key="1">
    <source>
        <dbReference type="ARBA" id="ARBA00004651"/>
    </source>
</evidence>
<evidence type="ECO:0000256" key="3">
    <source>
        <dbReference type="ARBA" id="ARBA00022692"/>
    </source>
</evidence>
<evidence type="ECO:0000256" key="4">
    <source>
        <dbReference type="ARBA" id="ARBA00022989"/>
    </source>
</evidence>
<organism evidence="7 8">
    <name type="scientific">Sinorhizobium numidicum</name>
    <dbReference type="NCBI Taxonomy" id="680248"/>
    <lineage>
        <taxon>Bacteria</taxon>
        <taxon>Pseudomonadati</taxon>
        <taxon>Pseudomonadota</taxon>
        <taxon>Alphaproteobacteria</taxon>
        <taxon>Hyphomicrobiales</taxon>
        <taxon>Rhizobiaceae</taxon>
        <taxon>Sinorhizobium/Ensifer group</taxon>
        <taxon>Sinorhizobium</taxon>
    </lineage>
</organism>
<comment type="subcellular location">
    <subcellularLocation>
        <location evidence="1">Cell membrane</location>
        <topology evidence="1">Multi-pass membrane protein</topology>
    </subcellularLocation>
</comment>
<protein>
    <submittedName>
        <fullName evidence="7">ABC transporter permease</fullName>
    </submittedName>
</protein>
<feature type="transmembrane region" description="Helical" evidence="6">
    <location>
        <begin position="82"/>
        <end position="100"/>
    </location>
</feature>
<keyword evidence="3 6" id="KW-0812">Transmembrane</keyword>
<name>A0ABY8CVE5_9HYPH</name>
<keyword evidence="2" id="KW-1003">Cell membrane</keyword>